<dbReference type="InterPro" id="IPR020846">
    <property type="entry name" value="MFS_dom"/>
</dbReference>
<dbReference type="PANTHER" id="PTHR23502:SF132">
    <property type="entry name" value="POLYAMINE TRANSPORTER 2-RELATED"/>
    <property type="match status" value="1"/>
</dbReference>
<protein>
    <submittedName>
        <fullName evidence="11">DHA1 family bicyclomycin/chloramphenicol resistance-like MFS transporter</fullName>
    </submittedName>
</protein>
<gene>
    <name evidence="11" type="ORF">J2Z77_002122</name>
</gene>
<dbReference type="PROSITE" id="PS00216">
    <property type="entry name" value="SUGAR_TRANSPORT_1"/>
    <property type="match status" value="1"/>
</dbReference>
<dbReference type="RefSeq" id="WP_189963845.1">
    <property type="nucleotide sequence ID" value="NZ_BMVL01000001.1"/>
</dbReference>
<organism evidence="11 12">
    <name type="scientific">Streptomyces avidinii</name>
    <dbReference type="NCBI Taxonomy" id="1895"/>
    <lineage>
        <taxon>Bacteria</taxon>
        <taxon>Bacillati</taxon>
        <taxon>Actinomycetota</taxon>
        <taxon>Actinomycetes</taxon>
        <taxon>Kitasatosporales</taxon>
        <taxon>Streptomycetaceae</taxon>
        <taxon>Streptomyces</taxon>
    </lineage>
</organism>
<feature type="transmembrane region" description="Helical" evidence="9">
    <location>
        <begin position="37"/>
        <end position="55"/>
    </location>
</feature>
<feature type="transmembrane region" description="Helical" evidence="9">
    <location>
        <begin position="280"/>
        <end position="300"/>
    </location>
</feature>
<dbReference type="PANTHER" id="PTHR23502">
    <property type="entry name" value="MAJOR FACILITATOR SUPERFAMILY"/>
    <property type="match status" value="1"/>
</dbReference>
<keyword evidence="7 9" id="KW-0472">Membrane</keyword>
<name>A0ABS4L224_STRAV</name>
<evidence type="ECO:0000256" key="6">
    <source>
        <dbReference type="ARBA" id="ARBA00022989"/>
    </source>
</evidence>
<feature type="region of interest" description="Disordered" evidence="8">
    <location>
        <begin position="1"/>
        <end position="27"/>
    </location>
</feature>
<evidence type="ECO:0000256" key="8">
    <source>
        <dbReference type="SAM" id="MobiDB-lite"/>
    </source>
</evidence>
<proteinExistence type="inferred from homology"/>
<accession>A0ABS4L224</accession>
<feature type="transmembrane region" description="Helical" evidence="9">
    <location>
        <begin position="312"/>
        <end position="334"/>
    </location>
</feature>
<dbReference type="InterPro" id="IPR011701">
    <property type="entry name" value="MFS"/>
</dbReference>
<keyword evidence="6 9" id="KW-1133">Transmembrane helix</keyword>
<feature type="transmembrane region" description="Helical" evidence="9">
    <location>
        <begin position="107"/>
        <end position="126"/>
    </location>
</feature>
<feature type="transmembrane region" description="Helical" evidence="9">
    <location>
        <begin position="132"/>
        <end position="153"/>
    </location>
</feature>
<keyword evidence="5 9" id="KW-0812">Transmembrane</keyword>
<evidence type="ECO:0000256" key="2">
    <source>
        <dbReference type="ARBA" id="ARBA00006236"/>
    </source>
</evidence>
<evidence type="ECO:0000256" key="7">
    <source>
        <dbReference type="ARBA" id="ARBA00023136"/>
    </source>
</evidence>
<feature type="transmembrane region" description="Helical" evidence="9">
    <location>
        <begin position="75"/>
        <end position="95"/>
    </location>
</feature>
<keyword evidence="4" id="KW-1003">Cell membrane</keyword>
<reference evidence="11 12" key="1">
    <citation type="submission" date="2021-03" db="EMBL/GenBank/DDBJ databases">
        <title>Genomic Encyclopedia of Type Strains, Phase IV (KMG-IV): sequencing the most valuable type-strain genomes for metagenomic binning, comparative biology and taxonomic classification.</title>
        <authorList>
            <person name="Goeker M."/>
        </authorList>
    </citation>
    <scope>NUCLEOTIDE SEQUENCE [LARGE SCALE GENOMIC DNA]</scope>
    <source>
        <strain evidence="11 12">DSM 40526</strain>
    </source>
</reference>
<dbReference type="Gene3D" id="1.20.1720.10">
    <property type="entry name" value="Multidrug resistance protein D"/>
    <property type="match status" value="1"/>
</dbReference>
<feature type="transmembrane region" description="Helical" evidence="9">
    <location>
        <begin position="195"/>
        <end position="215"/>
    </location>
</feature>
<dbReference type="Pfam" id="PF07690">
    <property type="entry name" value="MFS_1"/>
    <property type="match status" value="1"/>
</dbReference>
<comment type="similarity">
    <text evidence="2">Belongs to the major facilitator superfamily. Bcr/CmlA family.</text>
</comment>
<evidence type="ECO:0000256" key="5">
    <source>
        <dbReference type="ARBA" id="ARBA00022692"/>
    </source>
</evidence>
<dbReference type="NCBIfam" id="TIGR00710">
    <property type="entry name" value="efflux_Bcr_CflA"/>
    <property type="match status" value="1"/>
</dbReference>
<feature type="transmembrane region" description="Helical" evidence="9">
    <location>
        <begin position="378"/>
        <end position="398"/>
    </location>
</feature>
<dbReference type="InterPro" id="IPR036259">
    <property type="entry name" value="MFS_trans_sf"/>
</dbReference>
<evidence type="ECO:0000259" key="10">
    <source>
        <dbReference type="PROSITE" id="PS50850"/>
    </source>
</evidence>
<dbReference type="SUPFAM" id="SSF103473">
    <property type="entry name" value="MFS general substrate transporter"/>
    <property type="match status" value="1"/>
</dbReference>
<dbReference type="InterPro" id="IPR005829">
    <property type="entry name" value="Sugar_transporter_CS"/>
</dbReference>
<feature type="compositionally biased region" description="Low complexity" evidence="8">
    <location>
        <begin position="1"/>
        <end position="18"/>
    </location>
</feature>
<feature type="transmembrane region" description="Helical" evidence="9">
    <location>
        <begin position="340"/>
        <end position="358"/>
    </location>
</feature>
<feature type="transmembrane region" description="Helical" evidence="9">
    <location>
        <begin position="404"/>
        <end position="424"/>
    </location>
</feature>
<feature type="transmembrane region" description="Helical" evidence="9">
    <location>
        <begin position="165"/>
        <end position="183"/>
    </location>
</feature>
<comment type="subcellular location">
    <subcellularLocation>
        <location evidence="1">Cell membrane</location>
        <topology evidence="1">Multi-pass membrane protein</topology>
    </subcellularLocation>
</comment>
<dbReference type="InterPro" id="IPR004812">
    <property type="entry name" value="Efflux_drug-R_Bcr/CmlA"/>
</dbReference>
<feature type="domain" description="Major facilitator superfamily (MFS) profile" evidence="10">
    <location>
        <begin position="38"/>
        <end position="431"/>
    </location>
</feature>
<feature type="transmembrane region" description="Helical" evidence="9">
    <location>
        <begin position="244"/>
        <end position="265"/>
    </location>
</feature>
<comment type="caution">
    <text evidence="11">The sequence shown here is derived from an EMBL/GenBank/DDBJ whole genome shotgun (WGS) entry which is preliminary data.</text>
</comment>
<dbReference type="EMBL" id="JAGGLQ010000003">
    <property type="protein sequence ID" value="MBP2036331.1"/>
    <property type="molecule type" value="Genomic_DNA"/>
</dbReference>
<dbReference type="Proteomes" id="UP001519310">
    <property type="component" value="Unassembled WGS sequence"/>
</dbReference>
<keyword evidence="12" id="KW-1185">Reference proteome</keyword>
<sequence length="440" mass="45171">MPERGPATAPSHDSSPDSPSAPTPPIATVPLTAARRTSLLVTFILGGLTALPPLSMDMYLPALPQVTDALHSPAATVQLTLTACLAGMALGQLVIGPMSDKWGRRRPLLTGMVVYVLATAICALAPTTELLISFRLLQGLAGAAAIVIARAVVRDLYDGDEMARFFSTLMLISGAAPIIAPLIGGQVLRFADWRGVFLVLTVVGAVLTLMVWRGLGETLPPERRHTGGVGSALRTMRGLLGDRVFAGYTLTGGFSFAVLFSYISASPFVVQEIYGASPQAFALLFGLNSVGLILVGQINGKLLVGRVRLDKVLAVGLAVVTAAAVALLLMSTGVFGEVGLTPIAAALFVLMSAMGVVLPNTNAQALMRTPHAAGSASALLGTSSFLIGAIASPLVGIAGEDTAVPMAVVQLVCALLAVSAFLGLCRPWQSASAKAGLAGV</sequence>
<dbReference type="CDD" id="cd17320">
    <property type="entry name" value="MFS_MdfA_MDR_like"/>
    <property type="match status" value="1"/>
</dbReference>
<evidence type="ECO:0000256" key="4">
    <source>
        <dbReference type="ARBA" id="ARBA00022475"/>
    </source>
</evidence>
<keyword evidence="3" id="KW-0813">Transport</keyword>
<evidence type="ECO:0000256" key="9">
    <source>
        <dbReference type="SAM" id="Phobius"/>
    </source>
</evidence>
<evidence type="ECO:0000313" key="12">
    <source>
        <dbReference type="Proteomes" id="UP001519310"/>
    </source>
</evidence>
<dbReference type="PROSITE" id="PS50850">
    <property type="entry name" value="MFS"/>
    <property type="match status" value="1"/>
</dbReference>
<evidence type="ECO:0000256" key="1">
    <source>
        <dbReference type="ARBA" id="ARBA00004651"/>
    </source>
</evidence>
<evidence type="ECO:0000256" key="3">
    <source>
        <dbReference type="ARBA" id="ARBA00022448"/>
    </source>
</evidence>
<evidence type="ECO:0000313" key="11">
    <source>
        <dbReference type="EMBL" id="MBP2036331.1"/>
    </source>
</evidence>
<dbReference type="NCBIfam" id="NF008314">
    <property type="entry name" value="PRK11102.1"/>
    <property type="match status" value="1"/>
</dbReference>